<evidence type="ECO:0000313" key="3">
    <source>
        <dbReference type="Proteomes" id="UP001458880"/>
    </source>
</evidence>
<name>A0AAW1HWZ2_POPJA</name>
<keyword evidence="3" id="KW-1185">Reference proteome</keyword>
<dbReference type="EMBL" id="JASPKY010000826">
    <property type="protein sequence ID" value="KAK9681322.1"/>
    <property type="molecule type" value="Genomic_DNA"/>
</dbReference>
<evidence type="ECO:0000313" key="2">
    <source>
        <dbReference type="EMBL" id="KAK9681322.1"/>
    </source>
</evidence>
<gene>
    <name evidence="2" type="ORF">QE152_g38399</name>
</gene>
<accession>A0AAW1HWZ2</accession>
<protein>
    <submittedName>
        <fullName evidence="2">Uncharacterized protein</fullName>
    </submittedName>
</protein>
<sequence>MSLTLLRSAFIIMNVNALLLQPSMAKAKWRNNMFLDKLEPTHGFGNNLSGGDIVGKKKLPIHIFRIQYGPDDDLAKERLEALIALKKIIHLSLQNQLIAFPKHA</sequence>
<organism evidence="2 3">
    <name type="scientific">Popillia japonica</name>
    <name type="common">Japanese beetle</name>
    <dbReference type="NCBI Taxonomy" id="7064"/>
    <lineage>
        <taxon>Eukaryota</taxon>
        <taxon>Metazoa</taxon>
        <taxon>Ecdysozoa</taxon>
        <taxon>Arthropoda</taxon>
        <taxon>Hexapoda</taxon>
        <taxon>Insecta</taxon>
        <taxon>Pterygota</taxon>
        <taxon>Neoptera</taxon>
        <taxon>Endopterygota</taxon>
        <taxon>Coleoptera</taxon>
        <taxon>Polyphaga</taxon>
        <taxon>Scarabaeiformia</taxon>
        <taxon>Scarabaeidae</taxon>
        <taxon>Rutelinae</taxon>
        <taxon>Popillia</taxon>
    </lineage>
</organism>
<dbReference type="AlphaFoldDB" id="A0AAW1HWZ2"/>
<evidence type="ECO:0000256" key="1">
    <source>
        <dbReference type="SAM" id="SignalP"/>
    </source>
</evidence>
<feature type="chain" id="PRO_5043418744" evidence="1">
    <location>
        <begin position="18"/>
        <end position="104"/>
    </location>
</feature>
<feature type="signal peptide" evidence="1">
    <location>
        <begin position="1"/>
        <end position="17"/>
    </location>
</feature>
<comment type="caution">
    <text evidence="2">The sequence shown here is derived from an EMBL/GenBank/DDBJ whole genome shotgun (WGS) entry which is preliminary data.</text>
</comment>
<keyword evidence="1" id="KW-0732">Signal</keyword>
<proteinExistence type="predicted"/>
<reference evidence="2 3" key="1">
    <citation type="journal article" date="2024" name="BMC Genomics">
        <title>De novo assembly and annotation of Popillia japonica's genome with initial clues to its potential as an invasive pest.</title>
        <authorList>
            <person name="Cucini C."/>
            <person name="Boschi S."/>
            <person name="Funari R."/>
            <person name="Cardaioli E."/>
            <person name="Iannotti N."/>
            <person name="Marturano G."/>
            <person name="Paoli F."/>
            <person name="Bruttini M."/>
            <person name="Carapelli A."/>
            <person name="Frati F."/>
            <person name="Nardi F."/>
        </authorList>
    </citation>
    <scope>NUCLEOTIDE SEQUENCE [LARGE SCALE GENOMIC DNA]</scope>
    <source>
        <strain evidence="2">DMR45628</strain>
    </source>
</reference>
<dbReference type="Proteomes" id="UP001458880">
    <property type="component" value="Unassembled WGS sequence"/>
</dbReference>